<sequence>MATDATTVNRSLPVTRVTESREMQVDPPAGFYSAAAMEKEIHTALPFVLYYAEITGFLKPCSCFRKAQPAAVQGYTNRNKTGQTLAGRML</sequence>
<protein>
    <submittedName>
        <fullName evidence="1">Uncharacterized protein</fullName>
    </submittedName>
</protein>
<organism evidence="1 2">
    <name type="scientific">Phytobacter ursingii</name>
    <dbReference type="NCBI Taxonomy" id="1972431"/>
    <lineage>
        <taxon>Bacteria</taxon>
        <taxon>Pseudomonadati</taxon>
        <taxon>Pseudomonadota</taxon>
        <taxon>Gammaproteobacteria</taxon>
        <taxon>Enterobacterales</taxon>
        <taxon>Enterobacteriaceae</taxon>
        <taxon>Phytobacter</taxon>
    </lineage>
</organism>
<name>A0AB35RUX0_9ENTR</name>
<dbReference type="EMBL" id="JAWJAC010000042">
    <property type="protein sequence ID" value="MDV2865938.1"/>
    <property type="molecule type" value="Genomic_DNA"/>
</dbReference>
<keyword evidence="2" id="KW-1185">Reference proteome</keyword>
<dbReference type="AlphaFoldDB" id="A0AB35RUX0"/>
<accession>A0AB35RUX0</accession>
<evidence type="ECO:0000313" key="2">
    <source>
        <dbReference type="Proteomes" id="UP001286589"/>
    </source>
</evidence>
<reference evidence="1 2" key="1">
    <citation type="submission" date="2023-10" db="EMBL/GenBank/DDBJ databases">
        <title>Phytobacter spp. The emergence of a new genus of hospital-origin enterobacteria encoding carbapenemases in Argentina.</title>
        <authorList>
            <person name="Vay C."/>
            <person name="Almuzara M."/>
            <person name="Traglia G.M."/>
            <person name="Campos J."/>
        </authorList>
    </citation>
    <scope>NUCLEOTIDE SEQUENCE [LARGE SCALE GENOMIC DNA]</scope>
    <source>
        <strain evidence="1 2">CVMA36</strain>
    </source>
</reference>
<comment type="caution">
    <text evidence="1">The sequence shown here is derived from an EMBL/GenBank/DDBJ whole genome shotgun (WGS) entry which is preliminary data.</text>
</comment>
<dbReference type="RefSeq" id="WP_146158969.1">
    <property type="nucleotide sequence ID" value="NZ_JAWJAC010000042.1"/>
</dbReference>
<gene>
    <name evidence="1" type="ORF">R0H02_26280</name>
</gene>
<dbReference type="Proteomes" id="UP001286589">
    <property type="component" value="Unassembled WGS sequence"/>
</dbReference>
<evidence type="ECO:0000313" key="1">
    <source>
        <dbReference type="EMBL" id="MDV2865938.1"/>
    </source>
</evidence>
<proteinExistence type="predicted"/>